<dbReference type="GeneID" id="87942911"/>
<dbReference type="RefSeq" id="XP_062778618.1">
    <property type="nucleotide sequence ID" value="XM_062922567.1"/>
</dbReference>
<sequence>MSIRRHGADVQQIPSIILEDDAHYGTSLPLVWPVSDSAAHIPRPVRPVASLPAELPSCPKRKAERGQPSGSPKVKLVDRTGSHVLGCDNQGNARLRHAEARTSECHPAPSPGTATPAAVLDQGSQYLFWALRSFWSISSSSVRRG</sequence>
<reference evidence="3" key="1">
    <citation type="journal article" date="2023" name="bioRxiv">
        <title>Complete genome of the Medicago anthracnose fungus, Colletotrichum destructivum, reveals a mini-chromosome-like region within a core chromosome.</title>
        <authorList>
            <person name="Lapalu N."/>
            <person name="Simon A."/>
            <person name="Lu A."/>
            <person name="Plaumann P.-L."/>
            <person name="Amselem J."/>
            <person name="Pigne S."/>
            <person name="Auger A."/>
            <person name="Koch C."/>
            <person name="Dallery J.-F."/>
            <person name="O'Connell R.J."/>
        </authorList>
    </citation>
    <scope>NUCLEOTIDE SEQUENCE [LARGE SCALE GENOMIC DNA]</scope>
    <source>
        <strain evidence="3">CBS 520.97</strain>
    </source>
</reference>
<evidence type="ECO:0000256" key="1">
    <source>
        <dbReference type="SAM" id="MobiDB-lite"/>
    </source>
</evidence>
<name>A0AAX4IDF4_9PEZI</name>
<dbReference type="KEGG" id="cdet:87942911"/>
<evidence type="ECO:0000313" key="3">
    <source>
        <dbReference type="Proteomes" id="UP001322277"/>
    </source>
</evidence>
<protein>
    <submittedName>
        <fullName evidence="2">Uncharacterized protein</fullName>
    </submittedName>
</protein>
<proteinExistence type="predicted"/>
<dbReference type="AlphaFoldDB" id="A0AAX4IDF4"/>
<dbReference type="EMBL" id="CP137308">
    <property type="protein sequence ID" value="WQF81394.1"/>
    <property type="molecule type" value="Genomic_DNA"/>
</dbReference>
<dbReference type="Proteomes" id="UP001322277">
    <property type="component" value="Chromosome 4"/>
</dbReference>
<evidence type="ECO:0000313" key="2">
    <source>
        <dbReference type="EMBL" id="WQF81394.1"/>
    </source>
</evidence>
<organism evidence="2 3">
    <name type="scientific">Colletotrichum destructivum</name>
    <dbReference type="NCBI Taxonomy" id="34406"/>
    <lineage>
        <taxon>Eukaryota</taxon>
        <taxon>Fungi</taxon>
        <taxon>Dikarya</taxon>
        <taxon>Ascomycota</taxon>
        <taxon>Pezizomycotina</taxon>
        <taxon>Sordariomycetes</taxon>
        <taxon>Hypocreomycetidae</taxon>
        <taxon>Glomerellales</taxon>
        <taxon>Glomerellaceae</taxon>
        <taxon>Colletotrichum</taxon>
        <taxon>Colletotrichum destructivum species complex</taxon>
    </lineage>
</organism>
<accession>A0AAX4IDF4</accession>
<feature type="region of interest" description="Disordered" evidence="1">
    <location>
        <begin position="49"/>
        <end position="89"/>
    </location>
</feature>
<keyword evidence="3" id="KW-1185">Reference proteome</keyword>
<gene>
    <name evidence="2" type="ORF">CDEST_06408</name>
</gene>